<accession>A0A498JA71</accession>
<sequence>MASTSQRPLLLIALLTLSLFAISATASRPCKTLFVSSYSFSLRRLPSSSSSSGFVTVVTEIGQLRPVHIHPARSEDVFVPHHHNHHHDSEKRTQTAPLFPFIGTASSSSSYDLSSLRDRTKDIMSVVVSLLFGVGCGALTAATMYLAWSVFISRHDDSGSSSFDDDFKDFSPKKVGYVKIPEVTADSVSPPQSTVKEAAAAAV</sequence>
<feature type="chain" id="PRO_5019749208" description="Transmembrane protein" evidence="2">
    <location>
        <begin position="27"/>
        <end position="203"/>
    </location>
</feature>
<proteinExistence type="predicted"/>
<evidence type="ECO:0000313" key="4">
    <source>
        <dbReference type="Proteomes" id="UP000290289"/>
    </source>
</evidence>
<keyword evidence="4" id="KW-1185">Reference proteome</keyword>
<dbReference type="PANTHER" id="PTHR35107:SF2">
    <property type="entry name" value="EXPRESSED PROTEIN"/>
    <property type="match status" value="1"/>
</dbReference>
<feature type="transmembrane region" description="Helical" evidence="1">
    <location>
        <begin position="123"/>
        <end position="148"/>
    </location>
</feature>
<dbReference type="AlphaFoldDB" id="A0A498JA71"/>
<feature type="signal peptide" evidence="2">
    <location>
        <begin position="1"/>
        <end position="26"/>
    </location>
</feature>
<comment type="caution">
    <text evidence="3">The sequence shown here is derived from an EMBL/GenBank/DDBJ whole genome shotgun (WGS) entry which is preliminary data.</text>
</comment>
<keyword evidence="1" id="KW-1133">Transmembrane helix</keyword>
<name>A0A498JA71_MALDO</name>
<keyword evidence="1" id="KW-0472">Membrane</keyword>
<evidence type="ECO:0000256" key="1">
    <source>
        <dbReference type="SAM" id="Phobius"/>
    </source>
</evidence>
<protein>
    <recommendedName>
        <fullName evidence="5">Transmembrane protein</fullName>
    </recommendedName>
</protein>
<reference evidence="3 4" key="1">
    <citation type="submission" date="2018-10" db="EMBL/GenBank/DDBJ databases">
        <title>A high-quality apple genome assembly.</title>
        <authorList>
            <person name="Hu J."/>
        </authorList>
    </citation>
    <scope>NUCLEOTIDE SEQUENCE [LARGE SCALE GENOMIC DNA]</scope>
    <source>
        <strain evidence="4">cv. HFTH1</strain>
        <tissue evidence="3">Young leaf</tissue>
    </source>
</reference>
<keyword evidence="1" id="KW-0812">Transmembrane</keyword>
<dbReference type="PANTHER" id="PTHR35107">
    <property type="entry name" value="EXPRESSED PROTEIN"/>
    <property type="match status" value="1"/>
</dbReference>
<dbReference type="Proteomes" id="UP000290289">
    <property type="component" value="Chromosome 9"/>
</dbReference>
<evidence type="ECO:0000313" key="3">
    <source>
        <dbReference type="EMBL" id="RXH90713.1"/>
    </source>
</evidence>
<keyword evidence="2" id="KW-0732">Signal</keyword>
<dbReference type="OrthoDB" id="769005at2759"/>
<evidence type="ECO:0008006" key="5">
    <source>
        <dbReference type="Google" id="ProtNLM"/>
    </source>
</evidence>
<dbReference type="Gramene" id="mRNA:MD09G0240600">
    <property type="protein sequence ID" value="CDS:MD09G0240600.1"/>
    <property type="gene ID" value="MD09G0240600"/>
</dbReference>
<organism evidence="3 4">
    <name type="scientific">Malus domestica</name>
    <name type="common">Apple</name>
    <name type="synonym">Pyrus malus</name>
    <dbReference type="NCBI Taxonomy" id="3750"/>
    <lineage>
        <taxon>Eukaryota</taxon>
        <taxon>Viridiplantae</taxon>
        <taxon>Streptophyta</taxon>
        <taxon>Embryophyta</taxon>
        <taxon>Tracheophyta</taxon>
        <taxon>Spermatophyta</taxon>
        <taxon>Magnoliopsida</taxon>
        <taxon>eudicotyledons</taxon>
        <taxon>Gunneridae</taxon>
        <taxon>Pentapetalae</taxon>
        <taxon>rosids</taxon>
        <taxon>fabids</taxon>
        <taxon>Rosales</taxon>
        <taxon>Rosaceae</taxon>
        <taxon>Amygdaloideae</taxon>
        <taxon>Maleae</taxon>
        <taxon>Malus</taxon>
    </lineage>
</organism>
<gene>
    <name evidence="3" type="ORF">DVH24_035477</name>
</gene>
<dbReference type="EMBL" id="RDQH01000335">
    <property type="protein sequence ID" value="RXH90713.1"/>
    <property type="molecule type" value="Genomic_DNA"/>
</dbReference>
<evidence type="ECO:0000256" key="2">
    <source>
        <dbReference type="SAM" id="SignalP"/>
    </source>
</evidence>